<dbReference type="RefSeq" id="WP_380073223.1">
    <property type="nucleotide sequence ID" value="NZ_JBHRTO010000001.1"/>
</dbReference>
<dbReference type="InterPro" id="IPR021719">
    <property type="entry name" value="Prot_inh_I78"/>
</dbReference>
<keyword evidence="3" id="KW-1185">Reference proteome</keyword>
<evidence type="ECO:0000256" key="1">
    <source>
        <dbReference type="SAM" id="SignalP"/>
    </source>
</evidence>
<evidence type="ECO:0000313" key="2">
    <source>
        <dbReference type="EMBL" id="MFC3181634.1"/>
    </source>
</evidence>
<protein>
    <submittedName>
        <fullName evidence="2">I78 family peptidase inhibitor</fullName>
    </submittedName>
</protein>
<dbReference type="Gene3D" id="3.30.10.10">
    <property type="entry name" value="Trypsin Inhibitor V, subunit A"/>
    <property type="match status" value="1"/>
</dbReference>
<evidence type="ECO:0000313" key="3">
    <source>
        <dbReference type="Proteomes" id="UP001595547"/>
    </source>
</evidence>
<feature type="chain" id="PRO_5045455601" evidence="1">
    <location>
        <begin position="17"/>
        <end position="94"/>
    </location>
</feature>
<dbReference type="Pfam" id="PF11720">
    <property type="entry name" value="Inhibitor_I78"/>
    <property type="match status" value="1"/>
</dbReference>
<comment type="caution">
    <text evidence="2">The sequence shown here is derived from an EMBL/GenBank/DDBJ whole genome shotgun (WGS) entry which is preliminary data.</text>
</comment>
<gene>
    <name evidence="2" type="ORF">ACFOGH_11590</name>
</gene>
<reference evidence="3" key="1">
    <citation type="journal article" date="2019" name="Int. J. Syst. Evol. Microbiol.">
        <title>The Global Catalogue of Microorganisms (GCM) 10K type strain sequencing project: providing services to taxonomists for standard genome sequencing and annotation.</title>
        <authorList>
            <consortium name="The Broad Institute Genomics Platform"/>
            <consortium name="The Broad Institute Genome Sequencing Center for Infectious Disease"/>
            <person name="Wu L."/>
            <person name="Ma J."/>
        </authorList>
    </citation>
    <scope>NUCLEOTIDE SEQUENCE [LARGE SCALE GENOMIC DNA]</scope>
    <source>
        <strain evidence="3">KCTC 52039</strain>
    </source>
</reference>
<dbReference type="Proteomes" id="UP001595547">
    <property type="component" value="Unassembled WGS sequence"/>
</dbReference>
<dbReference type="PANTHER" id="PTHR39600:SF1">
    <property type="entry name" value="PEPTIDASE INHIBITOR I78 FAMILY PROTEIN"/>
    <property type="match status" value="1"/>
</dbReference>
<feature type="signal peptide" evidence="1">
    <location>
        <begin position="1"/>
        <end position="16"/>
    </location>
</feature>
<name>A0ABV7J2Z6_9RHOB</name>
<dbReference type="PANTHER" id="PTHR39600">
    <property type="entry name" value="PEPTIDASE INHIBITOR I78 FAMILY PROTEIN"/>
    <property type="match status" value="1"/>
</dbReference>
<sequence length="94" mass="9853">MRSAALLLVLPLGLMACVPEPVAPAPDPAPMEDACGASALQGLVGQSAKKLETMRFAKTVRIIRPGMAVTMDYSAERLNIEVNAAEVITRVSCG</sequence>
<proteinExistence type="predicted"/>
<keyword evidence="1" id="KW-0732">Signal</keyword>
<accession>A0ABV7J2Z6</accession>
<dbReference type="PROSITE" id="PS51257">
    <property type="entry name" value="PROKAR_LIPOPROTEIN"/>
    <property type="match status" value="1"/>
</dbReference>
<organism evidence="2 3">
    <name type="scientific">Cypionkella sinensis</name>
    <dbReference type="NCBI Taxonomy" id="1756043"/>
    <lineage>
        <taxon>Bacteria</taxon>
        <taxon>Pseudomonadati</taxon>
        <taxon>Pseudomonadota</taxon>
        <taxon>Alphaproteobacteria</taxon>
        <taxon>Rhodobacterales</taxon>
        <taxon>Paracoccaceae</taxon>
        <taxon>Cypionkella</taxon>
    </lineage>
</organism>
<dbReference type="EMBL" id="JBHRTO010000001">
    <property type="protein sequence ID" value="MFC3181634.1"/>
    <property type="molecule type" value="Genomic_DNA"/>
</dbReference>